<feature type="non-terminal residue" evidence="7">
    <location>
        <position position="1"/>
    </location>
</feature>
<keyword evidence="3" id="KW-0375">Hydrogen ion transport</keyword>
<keyword evidence="5" id="KW-0472">Membrane</keyword>
<dbReference type="Proteomes" id="UP000319375">
    <property type="component" value="Unassembled WGS sequence"/>
</dbReference>
<keyword evidence="4" id="KW-0406">Ion transport</keyword>
<dbReference type="Pfam" id="PF00213">
    <property type="entry name" value="OSCP"/>
    <property type="match status" value="1"/>
</dbReference>
<name>A0A5C5RH84_9ACTN</name>
<proteinExistence type="predicted"/>
<dbReference type="AlphaFoldDB" id="A0A5C5RH84"/>
<feature type="non-terminal residue" evidence="7">
    <location>
        <position position="205"/>
    </location>
</feature>
<evidence type="ECO:0000256" key="2">
    <source>
        <dbReference type="ARBA" id="ARBA00022448"/>
    </source>
</evidence>
<reference evidence="7 8" key="1">
    <citation type="submission" date="2019-06" db="EMBL/GenBank/DDBJ databases">
        <title>Tsukamurella conjunctivitidis sp. nov., Tsukamurella assacharolytica sp. nov. and Tsukamurella sputae sp. nov. isolated from patients with conjunctivitis, bacteraemia (lymphoma) and respiratory infection (sputum) in Hong Kong.</title>
        <authorList>
            <person name="Teng J.L.L."/>
            <person name="Lee H.H."/>
            <person name="Fong J.Y.H."/>
            <person name="Fok K.M.N."/>
            <person name="Lau S.K.P."/>
            <person name="Woo P.C.Y."/>
        </authorList>
    </citation>
    <scope>NUCLEOTIDE SEQUENCE [LARGE SCALE GENOMIC DNA]</scope>
    <source>
        <strain evidence="7 8">HKU72</strain>
    </source>
</reference>
<dbReference type="OrthoDB" id="5242917at2"/>
<organism evidence="7 8">
    <name type="scientific">Tsukamurella conjunctivitidis</name>
    <dbReference type="NCBI Taxonomy" id="2592068"/>
    <lineage>
        <taxon>Bacteria</taxon>
        <taxon>Bacillati</taxon>
        <taxon>Actinomycetota</taxon>
        <taxon>Actinomycetes</taxon>
        <taxon>Mycobacteriales</taxon>
        <taxon>Tsukamurellaceae</taxon>
        <taxon>Tsukamurella</taxon>
    </lineage>
</organism>
<keyword evidence="6" id="KW-0066">ATP synthesis</keyword>
<comment type="caution">
    <text evidence="7">The sequence shown here is derived from an EMBL/GenBank/DDBJ whole genome shotgun (WGS) entry which is preliminary data.</text>
</comment>
<accession>A0A5C5RH84</accession>
<sequence>SDLARTDVRLRESLTDPARETADRVALAHELLGPHVRPETLQVVDAAVAGHWSDPMDLHDAFEVLGIWATLDDAVDQGTIAVVEDELFQVREFLAGNRELRNDLSDLGRGTRHDRADLAQDIFAPHVSVWTMRLLRRAVGRTSHGRLLATLRRLEEHAAQVRSRRLVTVAAAAPFTEAQLARLRRIVTARFGGDVTLNVAIDPSL</sequence>
<dbReference type="GO" id="GO:0046933">
    <property type="term" value="F:proton-transporting ATP synthase activity, rotational mechanism"/>
    <property type="evidence" value="ECO:0007669"/>
    <property type="project" value="InterPro"/>
</dbReference>
<dbReference type="EMBL" id="VIGX01000156">
    <property type="protein sequence ID" value="TWS21783.1"/>
    <property type="molecule type" value="Genomic_DNA"/>
</dbReference>
<gene>
    <name evidence="7" type="ORF">FK530_24825</name>
</gene>
<keyword evidence="8" id="KW-1185">Reference proteome</keyword>
<evidence type="ECO:0000256" key="5">
    <source>
        <dbReference type="ARBA" id="ARBA00023136"/>
    </source>
</evidence>
<evidence type="ECO:0000313" key="7">
    <source>
        <dbReference type="EMBL" id="TWS21783.1"/>
    </source>
</evidence>
<evidence type="ECO:0000256" key="1">
    <source>
        <dbReference type="ARBA" id="ARBA00004370"/>
    </source>
</evidence>
<evidence type="ECO:0000313" key="8">
    <source>
        <dbReference type="Proteomes" id="UP000319375"/>
    </source>
</evidence>
<dbReference type="InterPro" id="IPR000711">
    <property type="entry name" value="ATPase_OSCP/dsu"/>
</dbReference>
<dbReference type="GO" id="GO:0016020">
    <property type="term" value="C:membrane"/>
    <property type="evidence" value="ECO:0007669"/>
    <property type="project" value="UniProtKB-SubCell"/>
</dbReference>
<evidence type="ECO:0000256" key="4">
    <source>
        <dbReference type="ARBA" id="ARBA00023065"/>
    </source>
</evidence>
<comment type="subcellular location">
    <subcellularLocation>
        <location evidence="1">Membrane</location>
    </subcellularLocation>
</comment>
<protein>
    <submittedName>
        <fullName evidence="7">F0F1 ATP synthase subunit delta</fullName>
    </submittedName>
</protein>
<keyword evidence="2" id="KW-0813">Transport</keyword>
<evidence type="ECO:0000256" key="3">
    <source>
        <dbReference type="ARBA" id="ARBA00022781"/>
    </source>
</evidence>
<evidence type="ECO:0000256" key="6">
    <source>
        <dbReference type="ARBA" id="ARBA00023310"/>
    </source>
</evidence>
<dbReference type="RefSeq" id="WP_146489467.1">
    <property type="nucleotide sequence ID" value="NZ_VIGX01000156.1"/>
</dbReference>